<evidence type="ECO:0000313" key="1">
    <source>
        <dbReference type="EnsemblPlants" id="AET7Gv20440600.5"/>
    </source>
</evidence>
<organism evidence="1 2">
    <name type="scientific">Aegilops tauschii subsp. strangulata</name>
    <name type="common">Goatgrass</name>
    <dbReference type="NCBI Taxonomy" id="200361"/>
    <lineage>
        <taxon>Eukaryota</taxon>
        <taxon>Viridiplantae</taxon>
        <taxon>Streptophyta</taxon>
        <taxon>Embryophyta</taxon>
        <taxon>Tracheophyta</taxon>
        <taxon>Spermatophyta</taxon>
        <taxon>Magnoliopsida</taxon>
        <taxon>Liliopsida</taxon>
        <taxon>Poales</taxon>
        <taxon>Poaceae</taxon>
        <taxon>BOP clade</taxon>
        <taxon>Pooideae</taxon>
        <taxon>Triticodae</taxon>
        <taxon>Triticeae</taxon>
        <taxon>Triticinae</taxon>
        <taxon>Aegilops</taxon>
    </lineage>
</organism>
<dbReference type="Gene3D" id="1.10.150.210">
    <property type="entry name" value="Phosphoserine phosphatase, domain 2"/>
    <property type="match status" value="1"/>
</dbReference>
<evidence type="ECO:0000313" key="2">
    <source>
        <dbReference type="Proteomes" id="UP000015105"/>
    </source>
</evidence>
<reference evidence="2" key="1">
    <citation type="journal article" date="2014" name="Science">
        <title>Ancient hybridizations among the ancestral genomes of bread wheat.</title>
        <authorList>
            <consortium name="International Wheat Genome Sequencing Consortium,"/>
            <person name="Marcussen T."/>
            <person name="Sandve S.R."/>
            <person name="Heier L."/>
            <person name="Spannagl M."/>
            <person name="Pfeifer M."/>
            <person name="Jakobsen K.S."/>
            <person name="Wulff B.B."/>
            <person name="Steuernagel B."/>
            <person name="Mayer K.F."/>
            <person name="Olsen O.A."/>
        </authorList>
    </citation>
    <scope>NUCLEOTIDE SEQUENCE [LARGE SCALE GENOMIC DNA]</scope>
    <source>
        <strain evidence="2">cv. AL8/78</strain>
    </source>
</reference>
<dbReference type="PANTHER" id="PTHR43344:SF19">
    <property type="entry name" value="PHOSPHOSERINE PHOSPHATASE"/>
    <property type="match status" value="1"/>
</dbReference>
<dbReference type="InterPro" id="IPR036412">
    <property type="entry name" value="HAD-like_sf"/>
</dbReference>
<dbReference type="GO" id="GO:0036424">
    <property type="term" value="F:L-phosphoserine phosphatase activity"/>
    <property type="evidence" value="ECO:0007669"/>
    <property type="project" value="TreeGrafter"/>
</dbReference>
<name>A0A453R324_AEGTS</name>
<dbReference type="SUPFAM" id="SSF56784">
    <property type="entry name" value="HAD-like"/>
    <property type="match status" value="1"/>
</dbReference>
<dbReference type="Proteomes" id="UP000015105">
    <property type="component" value="Chromosome 7D"/>
</dbReference>
<dbReference type="FunFam" id="3.40.50.1000:FF:000114">
    <property type="entry name" value="Phosphoserine phosphatase, chloroplastic"/>
    <property type="match status" value="1"/>
</dbReference>
<sequence>GMASPINVRTSARHALSVSPLSSVRSPQTSQLAIRAANPLFPCAKLSQARAVVAAAMDVSKHPSSSCLANRQPSKEVLETWRNADAVCFDVDSTVCLDEGIDELADFCGAGQAVAEWTTKAMTGTIPFEDALAARISLIKPSLSQVQDCLEKRPPSLWHLSLAFLLKTS</sequence>
<dbReference type="GO" id="GO:0009507">
    <property type="term" value="C:chloroplast"/>
    <property type="evidence" value="ECO:0007669"/>
    <property type="project" value="TreeGrafter"/>
</dbReference>
<accession>A0A453R324</accession>
<dbReference type="PANTHER" id="PTHR43344">
    <property type="entry name" value="PHOSPHOSERINE PHOSPHATASE"/>
    <property type="match status" value="1"/>
</dbReference>
<dbReference type="EnsemblPlants" id="AET7Gv20440600.5">
    <property type="protein sequence ID" value="AET7Gv20440600.5"/>
    <property type="gene ID" value="AET7Gv20440600"/>
</dbReference>
<protein>
    <recommendedName>
        <fullName evidence="3">Phosphoserine phosphatase</fullName>
    </recommendedName>
</protein>
<dbReference type="InterPro" id="IPR050582">
    <property type="entry name" value="HAD-like_SerB"/>
</dbReference>
<dbReference type="GO" id="GO:0006564">
    <property type="term" value="P:L-serine biosynthetic process"/>
    <property type="evidence" value="ECO:0007669"/>
    <property type="project" value="TreeGrafter"/>
</dbReference>
<dbReference type="GO" id="GO:0000287">
    <property type="term" value="F:magnesium ion binding"/>
    <property type="evidence" value="ECO:0007669"/>
    <property type="project" value="TreeGrafter"/>
</dbReference>
<dbReference type="Gramene" id="AET7Gv20440600.5">
    <property type="protein sequence ID" value="AET7Gv20440600.5"/>
    <property type="gene ID" value="AET7Gv20440600"/>
</dbReference>
<dbReference type="AlphaFoldDB" id="A0A453R324"/>
<reference evidence="1" key="4">
    <citation type="submission" date="2019-03" db="UniProtKB">
        <authorList>
            <consortium name="EnsemblPlants"/>
        </authorList>
    </citation>
    <scope>IDENTIFICATION</scope>
</reference>
<reference evidence="1" key="5">
    <citation type="journal article" date="2021" name="G3 (Bethesda)">
        <title>Aegilops tauschii genome assembly Aet v5.0 features greater sequence contiguity and improved annotation.</title>
        <authorList>
            <person name="Wang L."/>
            <person name="Zhu T."/>
            <person name="Rodriguez J.C."/>
            <person name="Deal K.R."/>
            <person name="Dubcovsky J."/>
            <person name="McGuire P.E."/>
            <person name="Lux T."/>
            <person name="Spannagl M."/>
            <person name="Mayer K.F.X."/>
            <person name="Baldrich P."/>
            <person name="Meyers B.C."/>
            <person name="Huo N."/>
            <person name="Gu Y.Q."/>
            <person name="Zhou H."/>
            <person name="Devos K.M."/>
            <person name="Bennetzen J.L."/>
            <person name="Unver T."/>
            <person name="Budak H."/>
            <person name="Gulick P.J."/>
            <person name="Galiba G."/>
            <person name="Kalapos B."/>
            <person name="Nelson D.R."/>
            <person name="Li P."/>
            <person name="You F.M."/>
            <person name="Luo M.C."/>
            <person name="Dvorak J."/>
        </authorList>
    </citation>
    <scope>NUCLEOTIDE SEQUENCE [LARGE SCALE GENOMIC DNA]</scope>
    <source>
        <strain evidence="1">cv. AL8/78</strain>
    </source>
</reference>
<dbReference type="FunFam" id="1.10.150.210:FF:000003">
    <property type="entry name" value="Phosphoserine phosphatase SerB"/>
    <property type="match status" value="1"/>
</dbReference>
<keyword evidence="2" id="KW-1185">Reference proteome</keyword>
<reference evidence="1" key="3">
    <citation type="journal article" date="2017" name="Nature">
        <title>Genome sequence of the progenitor of the wheat D genome Aegilops tauschii.</title>
        <authorList>
            <person name="Luo M.C."/>
            <person name="Gu Y.Q."/>
            <person name="Puiu D."/>
            <person name="Wang H."/>
            <person name="Twardziok S.O."/>
            <person name="Deal K.R."/>
            <person name="Huo N."/>
            <person name="Zhu T."/>
            <person name="Wang L."/>
            <person name="Wang Y."/>
            <person name="McGuire P.E."/>
            <person name="Liu S."/>
            <person name="Long H."/>
            <person name="Ramasamy R.K."/>
            <person name="Rodriguez J.C."/>
            <person name="Van S.L."/>
            <person name="Yuan L."/>
            <person name="Wang Z."/>
            <person name="Xia Z."/>
            <person name="Xiao L."/>
            <person name="Anderson O.D."/>
            <person name="Ouyang S."/>
            <person name="Liang Y."/>
            <person name="Zimin A.V."/>
            <person name="Pertea G."/>
            <person name="Qi P."/>
            <person name="Bennetzen J.L."/>
            <person name="Dai X."/>
            <person name="Dawson M.W."/>
            <person name="Muller H.G."/>
            <person name="Kugler K."/>
            <person name="Rivarola-Duarte L."/>
            <person name="Spannagl M."/>
            <person name="Mayer K.F.X."/>
            <person name="Lu F.H."/>
            <person name="Bevan M.W."/>
            <person name="Leroy P."/>
            <person name="Li P."/>
            <person name="You F.M."/>
            <person name="Sun Q."/>
            <person name="Liu Z."/>
            <person name="Lyons E."/>
            <person name="Wicker T."/>
            <person name="Salzberg S.L."/>
            <person name="Devos K.M."/>
            <person name="Dvorak J."/>
        </authorList>
    </citation>
    <scope>NUCLEOTIDE SEQUENCE [LARGE SCALE GENOMIC DNA]</scope>
    <source>
        <strain evidence="1">cv. AL8/78</strain>
    </source>
</reference>
<evidence type="ECO:0008006" key="3">
    <source>
        <dbReference type="Google" id="ProtNLM"/>
    </source>
</evidence>
<proteinExistence type="predicted"/>
<reference evidence="2" key="2">
    <citation type="journal article" date="2017" name="Nat. Plants">
        <title>The Aegilops tauschii genome reveals multiple impacts of transposons.</title>
        <authorList>
            <person name="Zhao G."/>
            <person name="Zou C."/>
            <person name="Li K."/>
            <person name="Wang K."/>
            <person name="Li T."/>
            <person name="Gao L."/>
            <person name="Zhang X."/>
            <person name="Wang H."/>
            <person name="Yang Z."/>
            <person name="Liu X."/>
            <person name="Jiang W."/>
            <person name="Mao L."/>
            <person name="Kong X."/>
            <person name="Jiao Y."/>
            <person name="Jia J."/>
        </authorList>
    </citation>
    <scope>NUCLEOTIDE SEQUENCE [LARGE SCALE GENOMIC DNA]</scope>
    <source>
        <strain evidence="2">cv. AL8/78</strain>
    </source>
</reference>